<feature type="compositionally biased region" description="Basic and acidic residues" evidence="1">
    <location>
        <begin position="57"/>
        <end position="68"/>
    </location>
</feature>
<keyword evidence="3" id="KW-1185">Reference proteome</keyword>
<dbReference type="PANTHER" id="PTHR38699:SF1">
    <property type="entry name" value="MITOPHAGY RECEPTOR ATG43"/>
    <property type="match status" value="1"/>
</dbReference>
<organism evidence="2 3">
    <name type="scientific">Rhypophila decipiens</name>
    <dbReference type="NCBI Taxonomy" id="261697"/>
    <lineage>
        <taxon>Eukaryota</taxon>
        <taxon>Fungi</taxon>
        <taxon>Dikarya</taxon>
        <taxon>Ascomycota</taxon>
        <taxon>Pezizomycotina</taxon>
        <taxon>Sordariomycetes</taxon>
        <taxon>Sordariomycetidae</taxon>
        <taxon>Sordariales</taxon>
        <taxon>Naviculisporaceae</taxon>
        <taxon>Rhypophila</taxon>
    </lineage>
</organism>
<dbReference type="EMBL" id="MU858080">
    <property type="protein sequence ID" value="KAK4215371.1"/>
    <property type="molecule type" value="Genomic_DNA"/>
</dbReference>
<proteinExistence type="predicted"/>
<name>A0AAN6YCA4_9PEZI</name>
<evidence type="ECO:0008006" key="4">
    <source>
        <dbReference type="Google" id="ProtNLM"/>
    </source>
</evidence>
<sequence>MASSIPLQLAETIQTAHINKDPSAEHDINPSTATSKREPVTLEQSEEQEKAPVASSEKVEIQTKKETTTEHYKSLFQSLHHGGKDDELDTDEEDDELQLVDEETQPFSILHGKSRSRRGRHLPPLPDLRYEQSYLHSIREADTWWKIGLITARDQVMMPFAQGILYNLAICGWQYWNRNARVHGSSLGARLRRWWYGVNNWPIPPPGSSLKSKFGKQM</sequence>
<evidence type="ECO:0000256" key="1">
    <source>
        <dbReference type="SAM" id="MobiDB-lite"/>
    </source>
</evidence>
<protein>
    <recommendedName>
        <fullName evidence="4">DUF1770-domain-containing protein</fullName>
    </recommendedName>
</protein>
<accession>A0AAN6YCA4</accession>
<dbReference type="Proteomes" id="UP001301769">
    <property type="component" value="Unassembled WGS sequence"/>
</dbReference>
<feature type="compositionally biased region" description="Basic and acidic residues" evidence="1">
    <location>
        <begin position="18"/>
        <end position="28"/>
    </location>
</feature>
<dbReference type="GO" id="GO:0000423">
    <property type="term" value="P:mitophagy"/>
    <property type="evidence" value="ECO:0007669"/>
    <property type="project" value="InterPro"/>
</dbReference>
<reference evidence="2" key="1">
    <citation type="journal article" date="2023" name="Mol. Phylogenet. Evol.">
        <title>Genome-scale phylogeny and comparative genomics of the fungal order Sordariales.</title>
        <authorList>
            <person name="Hensen N."/>
            <person name="Bonometti L."/>
            <person name="Westerberg I."/>
            <person name="Brannstrom I.O."/>
            <person name="Guillou S."/>
            <person name="Cros-Aarteil S."/>
            <person name="Calhoun S."/>
            <person name="Haridas S."/>
            <person name="Kuo A."/>
            <person name="Mondo S."/>
            <person name="Pangilinan J."/>
            <person name="Riley R."/>
            <person name="LaButti K."/>
            <person name="Andreopoulos B."/>
            <person name="Lipzen A."/>
            <person name="Chen C."/>
            <person name="Yan M."/>
            <person name="Daum C."/>
            <person name="Ng V."/>
            <person name="Clum A."/>
            <person name="Steindorff A."/>
            <person name="Ohm R.A."/>
            <person name="Martin F."/>
            <person name="Silar P."/>
            <person name="Natvig D.O."/>
            <person name="Lalanne C."/>
            <person name="Gautier V."/>
            <person name="Ament-Velasquez S.L."/>
            <person name="Kruys A."/>
            <person name="Hutchinson M.I."/>
            <person name="Powell A.J."/>
            <person name="Barry K."/>
            <person name="Miller A.N."/>
            <person name="Grigoriev I.V."/>
            <person name="Debuchy R."/>
            <person name="Gladieux P."/>
            <person name="Hiltunen Thoren M."/>
            <person name="Johannesson H."/>
        </authorList>
    </citation>
    <scope>NUCLEOTIDE SEQUENCE</scope>
    <source>
        <strain evidence="2">PSN293</strain>
    </source>
</reference>
<dbReference type="PANTHER" id="PTHR38699">
    <property type="entry name" value="CHROMOSOME 1, WHOLE GENOME SHOTGUN SEQUENCE"/>
    <property type="match status" value="1"/>
</dbReference>
<feature type="region of interest" description="Disordered" evidence="1">
    <location>
        <begin position="16"/>
        <end position="68"/>
    </location>
</feature>
<dbReference type="GO" id="GO:0140580">
    <property type="term" value="F:mitochondrion autophagosome adaptor activity"/>
    <property type="evidence" value="ECO:0007669"/>
    <property type="project" value="InterPro"/>
</dbReference>
<dbReference type="Pfam" id="PF08589">
    <property type="entry name" value="ATG43"/>
    <property type="match status" value="1"/>
</dbReference>
<reference evidence="2" key="2">
    <citation type="submission" date="2023-05" db="EMBL/GenBank/DDBJ databases">
        <authorList>
            <consortium name="Lawrence Berkeley National Laboratory"/>
            <person name="Steindorff A."/>
            <person name="Hensen N."/>
            <person name="Bonometti L."/>
            <person name="Westerberg I."/>
            <person name="Brannstrom I.O."/>
            <person name="Guillou S."/>
            <person name="Cros-Aarteil S."/>
            <person name="Calhoun S."/>
            <person name="Haridas S."/>
            <person name="Kuo A."/>
            <person name="Mondo S."/>
            <person name="Pangilinan J."/>
            <person name="Riley R."/>
            <person name="Labutti K."/>
            <person name="Andreopoulos B."/>
            <person name="Lipzen A."/>
            <person name="Chen C."/>
            <person name="Yanf M."/>
            <person name="Daum C."/>
            <person name="Ng V."/>
            <person name="Clum A."/>
            <person name="Ohm R."/>
            <person name="Martin F."/>
            <person name="Silar P."/>
            <person name="Natvig D."/>
            <person name="Lalanne C."/>
            <person name="Gautier V."/>
            <person name="Ament-Velasquez S.L."/>
            <person name="Kruys A."/>
            <person name="Hutchinson M.I."/>
            <person name="Powell A.J."/>
            <person name="Barry K."/>
            <person name="Miller A.N."/>
            <person name="Grigoriev I.V."/>
            <person name="Debuchy R."/>
            <person name="Gladieux P."/>
            <person name="Thoren M.H."/>
            <person name="Johannesson H."/>
        </authorList>
    </citation>
    <scope>NUCLEOTIDE SEQUENCE</scope>
    <source>
        <strain evidence="2">PSN293</strain>
    </source>
</reference>
<comment type="caution">
    <text evidence="2">The sequence shown here is derived from an EMBL/GenBank/DDBJ whole genome shotgun (WGS) entry which is preliminary data.</text>
</comment>
<dbReference type="AlphaFoldDB" id="A0AAN6YCA4"/>
<evidence type="ECO:0000313" key="3">
    <source>
        <dbReference type="Proteomes" id="UP001301769"/>
    </source>
</evidence>
<evidence type="ECO:0000313" key="2">
    <source>
        <dbReference type="EMBL" id="KAK4215371.1"/>
    </source>
</evidence>
<gene>
    <name evidence="2" type="ORF">QBC37DRAFT_124787</name>
</gene>
<dbReference type="InterPro" id="IPR013898">
    <property type="entry name" value="Atg43"/>
</dbReference>